<feature type="transmembrane region" description="Helical" evidence="2">
    <location>
        <begin position="161"/>
        <end position="184"/>
    </location>
</feature>
<feature type="transmembrane region" description="Helical" evidence="2">
    <location>
        <begin position="42"/>
        <end position="68"/>
    </location>
</feature>
<feature type="transmembrane region" description="Helical" evidence="2">
    <location>
        <begin position="196"/>
        <end position="217"/>
    </location>
</feature>
<keyword evidence="2" id="KW-1133">Transmembrane helix</keyword>
<feature type="compositionally biased region" description="Basic and acidic residues" evidence="1">
    <location>
        <begin position="1121"/>
        <end position="1130"/>
    </location>
</feature>
<gene>
    <name evidence="3" type="ORF">AAF712_004456</name>
</gene>
<comment type="caution">
    <text evidence="3">The sequence shown here is derived from an EMBL/GenBank/DDBJ whole genome shotgun (WGS) entry which is preliminary data.</text>
</comment>
<feature type="region of interest" description="Disordered" evidence="1">
    <location>
        <begin position="1121"/>
        <end position="1181"/>
    </location>
</feature>
<keyword evidence="2" id="KW-0812">Transmembrane</keyword>
<keyword evidence="4" id="KW-1185">Reference proteome</keyword>
<dbReference type="Proteomes" id="UP001437256">
    <property type="component" value="Unassembled WGS sequence"/>
</dbReference>
<evidence type="ECO:0000256" key="1">
    <source>
        <dbReference type="SAM" id="MobiDB-lite"/>
    </source>
</evidence>
<dbReference type="EMBL" id="JBBXMP010000018">
    <property type="protein sequence ID" value="KAL0068378.1"/>
    <property type="molecule type" value="Genomic_DNA"/>
</dbReference>
<keyword evidence="2" id="KW-0472">Membrane</keyword>
<evidence type="ECO:0000256" key="2">
    <source>
        <dbReference type="SAM" id="Phobius"/>
    </source>
</evidence>
<name>A0ABR3A460_9AGAR</name>
<evidence type="ECO:0000313" key="4">
    <source>
        <dbReference type="Proteomes" id="UP001437256"/>
    </source>
</evidence>
<protein>
    <submittedName>
        <fullName evidence="3">Uncharacterized protein</fullName>
    </submittedName>
</protein>
<evidence type="ECO:0000313" key="3">
    <source>
        <dbReference type="EMBL" id="KAL0068378.1"/>
    </source>
</evidence>
<proteinExistence type="predicted"/>
<feature type="transmembrane region" description="Helical" evidence="2">
    <location>
        <begin position="302"/>
        <end position="322"/>
    </location>
</feature>
<accession>A0ABR3A460</accession>
<sequence>MSQLPNFGDTLSGGIQEVSALLPLLGTEQCERHVGTALEKGYLFAAATPLSIFGSLGIVKTAFATLLATTTKTFYGGRWLSDAGFGTTGSVASMVTLVEDTKQYGAEVQLQRLMKEQHIDDPELVKSIEWYGWRKSDSTDSPDENSTDGIHLAKSPPSLILSWNASLILSSMILSVVAITPYLYLIHNHWGRALLWVFPILRAFGSFLCVVSVQLALQIRIHRITTTSLLVMKARKRYPLKIEEAIQDRETLLELRLRKLQDEVRDELGRTHSTDLEKQLDRNRFAELQDVLDAHSLSEDALMLLLQAALVLGMAMIIAGYVGCFNMVSRTDAPNGPYVWFGMETSLAVVRIALWGWNPPWDEGHTGMTMHLKLRSRDLTSHTPLIFSDSSRANVPVLTSSNSHTSSGKPGAGQLIPGPSIPRFPLITTPQSLSHLTSPIDYAGYLQKEHKESFIAANADDFLASATAYVGPLPRLGAEEFKDILLYYAIVPDVNGTCERKLLCMTACRNDSQWASVSVFIDGDMSYTAFTSHSQDFPGTRALKVALENEVQLDSVETIDHQTLNLLVEYSFRLFSRLCTVEKSGDQLPLSWNVTLPSSLHPAKIGKSIPLTESDKEYIRTRQIHDLKSDYCIQRGNLLLGVFSTEEEVEWGLILESAVMEVYLCILERSFVQPISPSPTYFRPLVLEWVRGMEDRISLDKESCRRRWSGPTDVHALFMYEATYDVLLRELRSLRQAPTGSTTIRRWREIIAIITDRPDQLPPVSELFELPLLKSLEYLSDELLSLFTVKGRTDIPTPVYCNMIAYLRSSLSRLRDTQASSLYNRIDPHGPGSPEFCPPYTQIRQVSEQISRSLSLQSDSVQFLEINFWDRGQVLAALRLLDSLPPSLSLTSVYFYEESFDNQALQLLTSILQRRRRILCLLLDDCGSVDRTNLDQSIAANRRKWKEEARNGGEFTYSMGFDLIAANRNLKDPDDSQSIAVYHHDIVLTNRADVFAMVHIPRPGKVVLNLSVKPHNCDINLVALLTRSVGKIGAPDNDYTVRRFKVAVSDSSGFHTVSVEGFPELETGCYELRIRLENDVQYLFRDLAIDFIPSSAVEVSIETRNGIQAAEGATMIQEAGEAKKVTRGEEPALETSQLGSVVESGSESDVEADDGEVELDTDSAESHNSDAHETEEDTQGQSVLLRSWQTYGRCSWDLALAAGGQRWRLNTI</sequence>
<reference evidence="3 4" key="1">
    <citation type="submission" date="2024-05" db="EMBL/GenBank/DDBJ databases">
        <title>A draft genome resource for the thread blight pathogen Marasmius tenuissimus strain MS-2.</title>
        <authorList>
            <person name="Yulfo-Soto G.E."/>
            <person name="Baruah I.K."/>
            <person name="Amoako-Attah I."/>
            <person name="Bukari Y."/>
            <person name="Meinhardt L.W."/>
            <person name="Bailey B.A."/>
            <person name="Cohen S.P."/>
        </authorList>
    </citation>
    <scope>NUCLEOTIDE SEQUENCE [LARGE SCALE GENOMIC DNA]</scope>
    <source>
        <strain evidence="3 4">MS-2</strain>
    </source>
</reference>
<feature type="compositionally biased region" description="Acidic residues" evidence="1">
    <location>
        <begin position="1146"/>
        <end position="1163"/>
    </location>
</feature>
<organism evidence="3 4">
    <name type="scientific">Marasmius tenuissimus</name>
    <dbReference type="NCBI Taxonomy" id="585030"/>
    <lineage>
        <taxon>Eukaryota</taxon>
        <taxon>Fungi</taxon>
        <taxon>Dikarya</taxon>
        <taxon>Basidiomycota</taxon>
        <taxon>Agaricomycotina</taxon>
        <taxon>Agaricomycetes</taxon>
        <taxon>Agaricomycetidae</taxon>
        <taxon>Agaricales</taxon>
        <taxon>Marasmiineae</taxon>
        <taxon>Marasmiaceae</taxon>
        <taxon>Marasmius</taxon>
    </lineage>
</organism>